<comment type="similarity">
    <text evidence="8">Belongs to the CN hydrolase family. Apolipoprotein N-acyltransferase subfamily.</text>
</comment>
<dbReference type="PANTHER" id="PTHR38686">
    <property type="entry name" value="APOLIPOPROTEIN N-ACYLTRANSFERASE"/>
    <property type="match status" value="1"/>
</dbReference>
<dbReference type="HAMAP" id="MF_01148">
    <property type="entry name" value="Lnt"/>
    <property type="match status" value="1"/>
</dbReference>
<comment type="pathway">
    <text evidence="8">Protein modification; lipoprotein biosynthesis (N-acyl transfer).</text>
</comment>
<dbReference type="GO" id="GO:0042158">
    <property type="term" value="P:lipoprotein biosynthetic process"/>
    <property type="evidence" value="ECO:0007669"/>
    <property type="project" value="UniProtKB-UniRule"/>
</dbReference>
<keyword evidence="13" id="KW-1185">Reference proteome</keyword>
<reference evidence="12 13" key="1">
    <citation type="submission" date="2020-07" db="EMBL/GenBank/DDBJ databases">
        <title>Sequencing the genomes of 1000 actinobacteria strains.</title>
        <authorList>
            <person name="Klenk H.-P."/>
        </authorList>
    </citation>
    <scope>NUCLEOTIDE SEQUENCE [LARGE SCALE GENOMIC DNA]</scope>
    <source>
        <strain evidence="12 13">DSM 19087</strain>
    </source>
</reference>
<dbReference type="EMBL" id="JACWMT010000002">
    <property type="protein sequence ID" value="MBD1270458.1"/>
    <property type="molecule type" value="Genomic_DNA"/>
</dbReference>
<dbReference type="EMBL" id="JACWMT010000003">
    <property type="protein sequence ID" value="MBD1271410.1"/>
    <property type="molecule type" value="Genomic_DNA"/>
</dbReference>
<dbReference type="Proteomes" id="UP000659061">
    <property type="component" value="Unassembled WGS sequence"/>
</dbReference>
<evidence type="ECO:0000256" key="6">
    <source>
        <dbReference type="ARBA" id="ARBA00023136"/>
    </source>
</evidence>
<organism evidence="11 14">
    <name type="scientific">Aeromicrobium tamlense</name>
    <dbReference type="NCBI Taxonomy" id="375541"/>
    <lineage>
        <taxon>Bacteria</taxon>
        <taxon>Bacillati</taxon>
        <taxon>Actinomycetota</taxon>
        <taxon>Actinomycetes</taxon>
        <taxon>Propionibacteriales</taxon>
        <taxon>Nocardioidaceae</taxon>
        <taxon>Aeromicrobium</taxon>
    </lineage>
</organism>
<evidence type="ECO:0000256" key="5">
    <source>
        <dbReference type="ARBA" id="ARBA00022989"/>
    </source>
</evidence>
<evidence type="ECO:0000313" key="14">
    <source>
        <dbReference type="Proteomes" id="UP000659061"/>
    </source>
</evidence>
<dbReference type="InterPro" id="IPR045378">
    <property type="entry name" value="LNT_N"/>
</dbReference>
<feature type="transmembrane region" description="Helical" evidence="8">
    <location>
        <begin position="458"/>
        <end position="476"/>
    </location>
</feature>
<evidence type="ECO:0000256" key="1">
    <source>
        <dbReference type="ARBA" id="ARBA00004651"/>
    </source>
</evidence>
<evidence type="ECO:0000256" key="2">
    <source>
        <dbReference type="ARBA" id="ARBA00022475"/>
    </source>
</evidence>
<dbReference type="EC" id="2.3.1.269" evidence="8"/>
<dbReference type="UniPathway" id="UPA00666"/>
<protein>
    <recommendedName>
        <fullName evidence="8">Apolipoprotein N-acyltransferase</fullName>
        <shortName evidence="8">ALP N-acyltransferase</shortName>
        <ecNumber evidence="8">2.3.1.269</ecNumber>
    </recommendedName>
</protein>
<dbReference type="SUPFAM" id="SSF56317">
    <property type="entry name" value="Carbon-nitrogen hydrolase"/>
    <property type="match status" value="1"/>
</dbReference>
<evidence type="ECO:0000256" key="8">
    <source>
        <dbReference type="HAMAP-Rule" id="MF_01148"/>
    </source>
</evidence>
<evidence type="ECO:0000256" key="4">
    <source>
        <dbReference type="ARBA" id="ARBA00022692"/>
    </source>
</evidence>
<dbReference type="InterPro" id="IPR003010">
    <property type="entry name" value="C-N_Hydrolase"/>
</dbReference>
<dbReference type="EMBL" id="JACBZN010000001">
    <property type="protein sequence ID" value="NYI37845.1"/>
    <property type="molecule type" value="Genomic_DNA"/>
</dbReference>
<feature type="domain" description="CN hydrolase" evidence="9">
    <location>
        <begin position="199"/>
        <end position="447"/>
    </location>
</feature>
<feature type="transmembrane region" description="Helical" evidence="8">
    <location>
        <begin position="172"/>
        <end position="192"/>
    </location>
</feature>
<dbReference type="AlphaFoldDB" id="A0A8I0FVG2"/>
<feature type="transmembrane region" description="Helical" evidence="8">
    <location>
        <begin position="25"/>
        <end position="42"/>
    </location>
</feature>
<evidence type="ECO:0000313" key="12">
    <source>
        <dbReference type="EMBL" id="NYI37845.1"/>
    </source>
</evidence>
<dbReference type="CDD" id="cd07571">
    <property type="entry name" value="ALP_N-acyl_transferase"/>
    <property type="match status" value="1"/>
</dbReference>
<keyword evidence="4 8" id="KW-0812">Transmembrane</keyword>
<name>A0A8I0FVG2_9ACTN</name>
<dbReference type="GO" id="GO:0005886">
    <property type="term" value="C:plasma membrane"/>
    <property type="evidence" value="ECO:0007669"/>
    <property type="project" value="UniProtKB-SubCell"/>
</dbReference>
<dbReference type="InterPro" id="IPR036526">
    <property type="entry name" value="C-N_Hydrolase_sf"/>
</dbReference>
<feature type="transmembrane region" description="Helical" evidence="8">
    <location>
        <begin position="101"/>
        <end position="123"/>
    </location>
</feature>
<sequence>MRQVLAAALLGVVSAAAFEPLALPGVMLLAVAGYLFVVRTLRDAPVRRVLLVGLVFGLAFMGPLIWWMNAVDPWAWVALVAIEALLISLITWVLRAAVQASWWPLWAAAVWIAGEQLRGSFPLTGFPWGRLAHTAIDARFEGWVRLVALPATSFLMALTAGLLVVAVTQRRVLVLAVAVAIPSIGLLLPVGIADGGATRTVAVVQGNTPGPFLQWPRAEIFRLHVAETERIDRPVDAVIWPENGSDLDVLNNAYARDEVTRLSREVGAPILVGAILDGPSPDTAYNASVLVDENGPKQDVYLKQYPVPYGEYVPFREQLGSLVPRFDRDIPRDILAGDEPGAMTLDGLTIGLTICWDIAYDGAVHGAVDLGAEMLAVQTSNASFMDFGQGVQPQQQWAISRLRAIETGRWVAVASTNGISGIVDPEGHVVGRAPEKEPATVIADVQAAEGTTPATRYGSWWTMVIYVMSVAGWVLGKRQLRRSGREDAGHHPDLQRG</sequence>
<keyword evidence="7 8" id="KW-0012">Acyltransferase</keyword>
<comment type="function">
    <text evidence="8">Catalyzes the phospholipid dependent N-acylation of the N-terminal cysteine of apolipoprotein, the last step in lipoprotein maturation.</text>
</comment>
<reference evidence="11" key="2">
    <citation type="submission" date="2020-09" db="EMBL/GenBank/DDBJ databases">
        <title>Novel species in genus Aeromicrobium.</title>
        <authorList>
            <person name="Zhang G."/>
        </authorList>
    </citation>
    <scope>NUCLEOTIDE SEQUENCE</scope>
    <source>
        <strain evidence="11">SSW1-57</strain>
    </source>
</reference>
<feature type="transmembrane region" description="Helical" evidence="8">
    <location>
        <begin position="74"/>
        <end position="94"/>
    </location>
</feature>
<dbReference type="Proteomes" id="UP000587211">
    <property type="component" value="Unassembled WGS sequence"/>
</dbReference>
<feature type="transmembrane region" description="Helical" evidence="8">
    <location>
        <begin position="49"/>
        <end position="68"/>
    </location>
</feature>
<keyword evidence="3 8" id="KW-0808">Transferase</keyword>
<feature type="transmembrane region" description="Helical" evidence="8">
    <location>
        <begin position="143"/>
        <end position="165"/>
    </location>
</feature>
<evidence type="ECO:0000313" key="10">
    <source>
        <dbReference type="EMBL" id="MBD1270458.1"/>
    </source>
</evidence>
<dbReference type="PANTHER" id="PTHR38686:SF1">
    <property type="entry name" value="APOLIPOPROTEIN N-ACYLTRANSFERASE"/>
    <property type="match status" value="1"/>
</dbReference>
<evidence type="ECO:0000256" key="3">
    <source>
        <dbReference type="ARBA" id="ARBA00022679"/>
    </source>
</evidence>
<keyword evidence="6 8" id="KW-0472">Membrane</keyword>
<evidence type="ECO:0000259" key="9">
    <source>
        <dbReference type="PROSITE" id="PS50263"/>
    </source>
</evidence>
<gene>
    <name evidence="8 11" type="primary">lnt</name>
    <name evidence="12" type="ORF">BJ975_001220</name>
    <name evidence="10" type="ORF">IDH50_09475</name>
    <name evidence="11" type="ORF">IDH50_14285</name>
</gene>
<comment type="caution">
    <text evidence="11">The sequence shown here is derived from an EMBL/GenBank/DDBJ whole genome shotgun (WGS) entry which is preliminary data.</text>
</comment>
<keyword evidence="11" id="KW-0449">Lipoprotein</keyword>
<keyword evidence="2 8" id="KW-1003">Cell membrane</keyword>
<evidence type="ECO:0000313" key="13">
    <source>
        <dbReference type="Proteomes" id="UP000587211"/>
    </source>
</evidence>
<comment type="subcellular location">
    <subcellularLocation>
        <location evidence="1 8">Cell membrane</location>
        <topology evidence="1 8">Multi-pass membrane protein</topology>
    </subcellularLocation>
</comment>
<dbReference type="Pfam" id="PF00795">
    <property type="entry name" value="CN_hydrolase"/>
    <property type="match status" value="1"/>
</dbReference>
<evidence type="ECO:0000313" key="11">
    <source>
        <dbReference type="EMBL" id="MBD1271410.1"/>
    </source>
</evidence>
<dbReference type="Pfam" id="PF20154">
    <property type="entry name" value="LNT_N"/>
    <property type="match status" value="1"/>
</dbReference>
<keyword evidence="5 8" id="KW-1133">Transmembrane helix</keyword>
<dbReference type="InterPro" id="IPR004563">
    <property type="entry name" value="Apolipo_AcylTrfase"/>
</dbReference>
<proteinExistence type="inferred from homology"/>
<dbReference type="RefSeq" id="WP_179424316.1">
    <property type="nucleotide sequence ID" value="NZ_BAAAMP010000001.1"/>
</dbReference>
<dbReference type="NCBIfam" id="TIGR00546">
    <property type="entry name" value="lnt"/>
    <property type="match status" value="1"/>
</dbReference>
<evidence type="ECO:0000256" key="7">
    <source>
        <dbReference type="ARBA" id="ARBA00023315"/>
    </source>
</evidence>
<accession>A0A8I0FVG2</accession>
<comment type="catalytic activity">
    <reaction evidence="8">
        <text>N-terminal S-1,2-diacyl-sn-glyceryl-L-cysteinyl-[lipoprotein] + a glycerophospholipid = N-acyl-S-1,2-diacyl-sn-glyceryl-L-cysteinyl-[lipoprotein] + a 2-acyl-sn-glycero-3-phospholipid + H(+)</text>
        <dbReference type="Rhea" id="RHEA:48228"/>
        <dbReference type="Rhea" id="RHEA-COMP:14681"/>
        <dbReference type="Rhea" id="RHEA-COMP:14684"/>
        <dbReference type="ChEBI" id="CHEBI:15378"/>
        <dbReference type="ChEBI" id="CHEBI:136912"/>
        <dbReference type="ChEBI" id="CHEBI:140656"/>
        <dbReference type="ChEBI" id="CHEBI:140657"/>
        <dbReference type="ChEBI" id="CHEBI:140660"/>
        <dbReference type="EC" id="2.3.1.269"/>
    </reaction>
</comment>
<dbReference type="PROSITE" id="PS50263">
    <property type="entry name" value="CN_HYDROLASE"/>
    <property type="match status" value="1"/>
</dbReference>
<dbReference type="GO" id="GO:0016410">
    <property type="term" value="F:N-acyltransferase activity"/>
    <property type="evidence" value="ECO:0007669"/>
    <property type="project" value="UniProtKB-UniRule"/>
</dbReference>
<dbReference type="Gene3D" id="3.60.110.10">
    <property type="entry name" value="Carbon-nitrogen hydrolase"/>
    <property type="match status" value="1"/>
</dbReference>